<dbReference type="PROSITE" id="PS51651">
    <property type="entry name" value="DOCKER"/>
    <property type="match status" value="1"/>
</dbReference>
<feature type="domain" description="DOCKER" evidence="4">
    <location>
        <begin position="2726"/>
        <end position="3236"/>
    </location>
</feature>
<feature type="compositionally biased region" description="Low complexity" evidence="3">
    <location>
        <begin position="2007"/>
        <end position="2021"/>
    </location>
</feature>
<dbReference type="Proteomes" id="UP000324800">
    <property type="component" value="Unassembled WGS sequence"/>
</dbReference>
<feature type="compositionally biased region" description="Basic and acidic residues" evidence="3">
    <location>
        <begin position="2396"/>
        <end position="2411"/>
    </location>
</feature>
<feature type="region of interest" description="Disordered" evidence="3">
    <location>
        <begin position="556"/>
        <end position="586"/>
    </location>
</feature>
<feature type="region of interest" description="Disordered" evidence="3">
    <location>
        <begin position="2590"/>
        <end position="2652"/>
    </location>
</feature>
<dbReference type="GO" id="GO:0005085">
    <property type="term" value="F:guanyl-nucleotide exchange factor activity"/>
    <property type="evidence" value="ECO:0007669"/>
    <property type="project" value="InterPro"/>
</dbReference>
<feature type="non-terminal residue" evidence="5">
    <location>
        <position position="1"/>
    </location>
</feature>
<dbReference type="Gene3D" id="1.20.58.740">
    <property type="match status" value="1"/>
</dbReference>
<feature type="compositionally biased region" description="Polar residues" evidence="3">
    <location>
        <begin position="1996"/>
        <end position="2006"/>
    </location>
</feature>
<comment type="similarity">
    <text evidence="1">Belongs to the DOCK family.</text>
</comment>
<feature type="region of interest" description="Disordered" evidence="3">
    <location>
        <begin position="1429"/>
        <end position="1471"/>
    </location>
</feature>
<evidence type="ECO:0000256" key="3">
    <source>
        <dbReference type="SAM" id="MobiDB-lite"/>
    </source>
</evidence>
<feature type="region of interest" description="Disordered" evidence="3">
    <location>
        <begin position="486"/>
        <end position="530"/>
    </location>
</feature>
<feature type="region of interest" description="Disordered" evidence="3">
    <location>
        <begin position="1485"/>
        <end position="1513"/>
    </location>
</feature>
<feature type="compositionally biased region" description="Polar residues" evidence="3">
    <location>
        <begin position="2034"/>
        <end position="2050"/>
    </location>
</feature>
<feature type="compositionally biased region" description="Polar residues" evidence="3">
    <location>
        <begin position="1259"/>
        <end position="1270"/>
    </location>
</feature>
<feature type="region of interest" description="Disordered" evidence="3">
    <location>
        <begin position="1248"/>
        <end position="1270"/>
    </location>
</feature>
<dbReference type="EMBL" id="SNRW01000793">
    <property type="protein sequence ID" value="KAA6399231.1"/>
    <property type="molecule type" value="Genomic_DNA"/>
</dbReference>
<name>A0A5J4WW83_9EUKA</name>
<dbReference type="GO" id="GO:0007264">
    <property type="term" value="P:small GTPase-mediated signal transduction"/>
    <property type="evidence" value="ECO:0007669"/>
    <property type="project" value="InterPro"/>
</dbReference>
<accession>A0A5J4WW83</accession>
<dbReference type="OrthoDB" id="47328at2759"/>
<feature type="compositionally biased region" description="Low complexity" evidence="3">
    <location>
        <begin position="2341"/>
        <end position="2350"/>
    </location>
</feature>
<feature type="compositionally biased region" description="Basic and acidic residues" evidence="3">
    <location>
        <begin position="2356"/>
        <end position="2389"/>
    </location>
</feature>
<feature type="compositionally biased region" description="Acidic residues" evidence="3">
    <location>
        <begin position="559"/>
        <end position="569"/>
    </location>
</feature>
<evidence type="ECO:0000256" key="1">
    <source>
        <dbReference type="PROSITE-ProRule" id="PRU00984"/>
    </source>
</evidence>
<reference evidence="5 6" key="1">
    <citation type="submission" date="2019-03" db="EMBL/GenBank/DDBJ databases">
        <title>Single cell metagenomics reveals metabolic interactions within the superorganism composed of flagellate Streblomastix strix and complex community of Bacteroidetes bacteria on its surface.</title>
        <authorList>
            <person name="Treitli S.C."/>
            <person name="Kolisko M."/>
            <person name="Husnik F."/>
            <person name="Keeling P."/>
            <person name="Hampl V."/>
        </authorList>
    </citation>
    <scope>NUCLEOTIDE SEQUENCE [LARGE SCALE GENOMIC DNA]</scope>
    <source>
        <strain evidence="5">ST1C</strain>
    </source>
</reference>
<gene>
    <name evidence="5" type="ORF">EZS28_005241</name>
</gene>
<feature type="compositionally biased region" description="Acidic residues" evidence="3">
    <location>
        <begin position="486"/>
        <end position="502"/>
    </location>
</feature>
<feature type="region of interest" description="Disordered" evidence="3">
    <location>
        <begin position="908"/>
        <end position="958"/>
    </location>
</feature>
<feature type="compositionally biased region" description="Low complexity" evidence="3">
    <location>
        <begin position="1485"/>
        <end position="1510"/>
    </location>
</feature>
<feature type="region of interest" description="Disordered" evidence="3">
    <location>
        <begin position="3047"/>
        <end position="3071"/>
    </location>
</feature>
<feature type="compositionally biased region" description="Low complexity" evidence="3">
    <location>
        <begin position="2614"/>
        <end position="2626"/>
    </location>
</feature>
<feature type="compositionally biased region" description="Low complexity" evidence="3">
    <location>
        <begin position="636"/>
        <end position="651"/>
    </location>
</feature>
<keyword evidence="2" id="KW-0175">Coiled coil</keyword>
<feature type="compositionally biased region" description="Low complexity" evidence="3">
    <location>
        <begin position="1460"/>
        <end position="1471"/>
    </location>
</feature>
<feature type="compositionally biased region" description="Basic and acidic residues" evidence="3">
    <location>
        <begin position="503"/>
        <end position="520"/>
    </location>
</feature>
<organism evidence="5 6">
    <name type="scientific">Streblomastix strix</name>
    <dbReference type="NCBI Taxonomy" id="222440"/>
    <lineage>
        <taxon>Eukaryota</taxon>
        <taxon>Metamonada</taxon>
        <taxon>Preaxostyla</taxon>
        <taxon>Oxymonadida</taxon>
        <taxon>Streblomastigidae</taxon>
        <taxon>Streblomastix</taxon>
    </lineage>
</organism>
<feature type="compositionally biased region" description="Basic residues" evidence="3">
    <location>
        <begin position="911"/>
        <end position="930"/>
    </location>
</feature>
<feature type="compositionally biased region" description="Low complexity" evidence="3">
    <location>
        <begin position="1400"/>
        <end position="1411"/>
    </location>
</feature>
<feature type="region of interest" description="Disordered" evidence="3">
    <location>
        <begin position="116"/>
        <end position="135"/>
    </location>
</feature>
<feature type="region of interest" description="Disordered" evidence="3">
    <location>
        <begin position="2332"/>
        <end position="2411"/>
    </location>
</feature>
<evidence type="ECO:0000313" key="5">
    <source>
        <dbReference type="EMBL" id="KAA6399231.1"/>
    </source>
</evidence>
<evidence type="ECO:0000313" key="6">
    <source>
        <dbReference type="Proteomes" id="UP000324800"/>
    </source>
</evidence>
<feature type="region of interest" description="Disordered" evidence="3">
    <location>
        <begin position="1982"/>
        <end position="2052"/>
    </location>
</feature>
<feature type="region of interest" description="Disordered" evidence="3">
    <location>
        <begin position="1389"/>
        <end position="1411"/>
    </location>
</feature>
<dbReference type="InterPro" id="IPR043162">
    <property type="entry name" value="DOCK_C_lobe_C"/>
</dbReference>
<feature type="coiled-coil region" evidence="2">
    <location>
        <begin position="3171"/>
        <end position="3248"/>
    </location>
</feature>
<feature type="coiled-coil region" evidence="2">
    <location>
        <begin position="1210"/>
        <end position="1238"/>
    </location>
</feature>
<evidence type="ECO:0000259" key="4">
    <source>
        <dbReference type="PROSITE" id="PS51651"/>
    </source>
</evidence>
<evidence type="ECO:0000256" key="2">
    <source>
        <dbReference type="SAM" id="Coils"/>
    </source>
</evidence>
<proteinExistence type="inferred from homology"/>
<feature type="compositionally biased region" description="Polar residues" evidence="3">
    <location>
        <begin position="2590"/>
        <end position="2606"/>
    </location>
</feature>
<feature type="compositionally biased region" description="Pro residues" evidence="3">
    <location>
        <begin position="3050"/>
        <end position="3063"/>
    </location>
</feature>
<dbReference type="InterPro" id="IPR026791">
    <property type="entry name" value="DOCK"/>
</dbReference>
<feature type="compositionally biased region" description="Polar residues" evidence="3">
    <location>
        <begin position="320"/>
        <end position="331"/>
    </location>
</feature>
<dbReference type="PANTHER" id="PTHR23317:SF76">
    <property type="entry name" value="LD20667P"/>
    <property type="match status" value="1"/>
</dbReference>
<feature type="compositionally biased region" description="Polar residues" evidence="3">
    <location>
        <begin position="2627"/>
        <end position="2642"/>
    </location>
</feature>
<protein>
    <recommendedName>
        <fullName evidence="4">DOCKER domain-containing protein</fullName>
    </recommendedName>
</protein>
<dbReference type="PANTHER" id="PTHR23317">
    <property type="entry name" value="DEDICATOR OF CYTOKINESIS DOCK"/>
    <property type="match status" value="1"/>
</dbReference>
<feature type="region of interest" description="Disordered" evidence="3">
    <location>
        <begin position="317"/>
        <end position="366"/>
    </location>
</feature>
<feature type="region of interest" description="Disordered" evidence="3">
    <location>
        <begin position="631"/>
        <end position="651"/>
    </location>
</feature>
<sequence>ASLETGYMTTILRQEREKEESVLNGTQRSGFLNWAGFGPQKRKSISDNNNSSIGQQEEKGCEISYLNSGKPMFVVKSMLLSTVVPRDPLVRRILSETYDSEFDQQDQSLILQNATGTLNSKQTPAKHTRSLSDKDQIPEALQTLNKDSNRSSSQLNTIAKSGSQTNLSTLPKQLTLRTIRKSQKILSDEGSVAWDHLQGVGPLFQHTDSSIFPEEIKKRGMKLERKDFARYFSSIMNVVLRRLVSVAVHYKSKYTASVIDVLLPSERKEGYSEDLIVSTDFISSTSDQSLLRKVDRVCFEQGYGSKVVHRSEIEKKIIETDSNQSDNGSNTSKRKKSPTPAVAQQRKLSPKPPAETKEQIKQIYPYPSNIDESKKKDLSFDIPVSPTIYDASQPWLFPILFQRQEKDCLLLGDYEMMVTLSDIVTLLNHTTQNRKIQQNQQIGYNQKPEILTEYIENKLDSGQKLFLFKDDIQKAAARIDGDIIIDQEDKDDDADNESDSSDSDQKQELKLDTPRIDKSDSITTPRSELTKSELFRTESQILRERHPRSLLSIIKQEQESDSDDDDEDNNKDKLGSTIRSSRSRKGQNWIKTDIHTVILRVWLQQMMICAWKRMAERIEFEMRYLASRPQQAQITSPNSPSQQHHQSLTQQQFKANLSQTQTLPQGQTQDALMKQMGQQYLSSSVSATGRAAALSRKQTFVDGNKDRLPLSININPEKNILDTQHSPKGSPNTLLSVSPNLSSNTHKKSDINFSQTNRSLKDVATDGTIIGESVDQSTRKLAEIAKKLSQVVDPTLPINVFTLFKPLQVQKEVFSYDDSNKTKNKRPVSESFDKKITKDYSAEDTLSFGSALSPVFDELPQVQSEANVIQEAQETDQTLIPILPALLTFLRMGKMMALLPRTIGLRPQKLKDKKKKSKDKTLKKDKKKNKNKEYISLDSPRSNKIGDSDKISNSNSLQKLDKVSAQHSKLLFRDDEDDDDDEDDYINKNHVEIVPFEEQWGDCVWQWIIAGSLKEHPLIKDCNEEMDFSQNSWFFFSAIIKSMYMSTYYRLERLEQAEPKKKKKKPKKNKKKKNSWESEPNIINVNGKGEFSEDFYTLLQAFVVYSAIAASFSQPLQQKALVSELATFITHLWVICSNVNRINQIVLLFLKTFASPDRLHDHHSSKEVIETLLEFWQILTSSEHWIRVSLQSGVIQDVKLMLFPEPDPEIKLAEEKLAAEQQAKLAAEQQKLKEQNDGWFKSAKKMLTGGKNEQKEAGKTTTGTISDQQSTGSKIVQLPWQLSDDNSQQQRQTYSLYNIHRNLGLQTAPIKIGQQLQVFNSNNNRQLISGIEQQDLNEQIKFNKDAHYLFFLPTVFVDSIFQCEFAVMALNDRIKAEIQAGRDFSSLLQPIGGKDDQKTAQSSSGAGSSIQQGNFNSIVLRGSARPQLMPNTFDDLGSTRRQSNAQGDHIYDPKKDTQYLSSSQKKGKSLSQQDYDEMLNLSKASSGFGQSSSQAQQTQQLQQQLQQAGSIKAKRSSADDVMVSIRPFSMFREMLVRFDVDLNTQTELAKMCCSRTHFAFLQMTVDNWSTLIKVDNMELAQLIQLGHDPDTDSTKIKTTKDLGALASLASQGGAVGLMMNEVQQPIIGQSSQQDKQSIANNQLITEFELYEVHLICAWIFLNSDVNVLRRYFLSIIEPPPLIISTLFTDQEQKKQKSSNMNRLFNQAQNQVSNMWRKSVGGQSVQQLPTLGQTGPTNEYLQKSQVKKERQFRMLQLLNSMVELFHPMYLKTFLVETALQNEKSERTNANKRQIEADYKQPRSQYLKYSVADKKQSFVRYQPKSQQVVLSNPIIQGTSSLSAASATFLIEQNLNSMPVAPSSSTSTSSSSVSGPTNFTSAPISNTIQISQGSVSAPKAFVSGVQQMQMTQTALGLMEDGSLVVRANQTVKLTGGTCMLQFQIFLKHRLTQRQRAEANYVSIAQASSANQDKPSPVAQQQIPLAMTSSSKAGDKSLQIPGSETTRSTTPNIQSSSLSIQSPSLTAGDSVDGKNKSHPSVQTIFSPTGSQQGAKTMEDALQMQKQGSANVAQQQKKDQVYYTQMLKFYNVKCGEPFVNSNTNDQHWPLGFLAKDIFTIVLKTVTEILSEFLALTVHHKYANEGKLWASKPALLFQNTGFNAVIDVYQKCIDEVAKMGVLTKKSKLQTVIQLQLYRYEPWVFGANSAVLLRDQVCRQTCERGLGYIHVKFIWQMAIQLMRLEQSFESILQILGFVYILVKMTPYYVLVEDKKLCKKLISSLVANGKSESAAVRFRTAAILYLLVKLNELIQGNILRIQSLFTIYVSKGSKLKKLTKQQRQEQEKQQSIQQQQELNKQHQKAAEREKEEKKEKEKEKEKEAKQKQGQKGEKEKQAPTADEQAEKDKEQAKREADQLKLNKKIMSELDDTITEQEEIAMKDTLDKFISFAEKDPDTSPKLKEEAVSMGKLLNNVFQEACAVAKLKNVDDELTADHAYKLCVNYASFPELRLTKFDTLRAVQEISQNYDEAAHTQLAKCAVILDIVSALLRVNEKVRRWKEQQESELKLFQDQNVQNEPQSFLGTILTTFTGKTAVQSSAASQSDKPSESGSVLLSGRGAQTQPGSQQAQQQQKNATILQEQQDENQQPGGPEDKLDPGSIDQLLKIQGLFYRDIMIDITFPNLLPIRSDMLIQDQFGLLRLDTRNEDEKIVANKKKKAAAKKVSKAKQEQLAKLPLQKQQQQQELDEMATLRQVTQGYGSAWCCWDQVFFSILPSFKLYSLKELETFLNDKDMAETIYQSSFFDIPTCIKELWHAIQLFQKAELYEYAVRVSRILESFLIAADNHKSLNQLYIQMMGDSSRKVADLGVKIRIRTCFYRVGLYGVPFSEENGKQFIMKEYNYLNVGAMKFKLLDKYKARFNDQLKGDSENAPGINPNETLKMTLHIAPTLSREGTLRNTVKQTIEPIVISSTDIADVEKKGGKKSEVPLIHLMSVKPYFQDEVGAAEDDEDEGNDDIDGFVRKNEFYRRVRLRRYYFDEQFTKQEEEIKKGIFQPNAPAPQAPVLHPPGWMPKKKKPPGMEETWLKRTIYTTTDPLPFLTKRVKITKKKTLEIEFTPAQTAMMDVRKRTTEIKRMMESVFDERQLTHILQGAVAPSVNAGVISIYRCFLGQENQKLRVERKMKENDEKKKRKQKFDSEQKVIEDKWAIELELLKSDEDAYQKKEKQIQELKDVNLNKFKETEKLFQNEIDELDAEDKKKDEIFRRYVTSQQELIEKAKMAFTILEFFNICYDAILYLAEKSSNADMVQLLTTNYNSKVEEIREVIPSARIIGEEIPEEDELQEGDV</sequence>
<dbReference type="InterPro" id="IPR027357">
    <property type="entry name" value="DOCKER_dom"/>
</dbReference>
<comment type="caution">
    <text evidence="5">The sequence shown here is derived from an EMBL/GenBank/DDBJ whole genome shotgun (WGS) entry which is preliminary data.</text>
</comment>